<dbReference type="GO" id="GO:0005524">
    <property type="term" value="F:ATP binding"/>
    <property type="evidence" value="ECO:0007669"/>
    <property type="project" value="UniProtKB-UniRule"/>
</dbReference>
<protein>
    <submittedName>
        <fullName evidence="3">ATP-grasp domain-containing protein</fullName>
    </submittedName>
</protein>
<keyword evidence="4" id="KW-1185">Reference proteome</keyword>
<dbReference type="KEGG" id="blep:AL038_00995"/>
<dbReference type="AlphaFoldDB" id="A0A2N9YCF8"/>
<organism evidence="3 4">
    <name type="scientific">Beggiatoa leptomitoformis</name>
    <dbReference type="NCBI Taxonomy" id="288004"/>
    <lineage>
        <taxon>Bacteria</taxon>
        <taxon>Pseudomonadati</taxon>
        <taxon>Pseudomonadota</taxon>
        <taxon>Gammaproteobacteria</taxon>
        <taxon>Thiotrichales</taxon>
        <taxon>Thiotrichaceae</taxon>
        <taxon>Beggiatoa</taxon>
    </lineage>
</organism>
<dbReference type="STRING" id="288004.AL038_00995"/>
<evidence type="ECO:0000313" key="4">
    <source>
        <dbReference type="Proteomes" id="UP000234271"/>
    </source>
</evidence>
<dbReference type="PROSITE" id="PS50975">
    <property type="entry name" value="ATP_GRASP"/>
    <property type="match status" value="1"/>
</dbReference>
<evidence type="ECO:0000313" key="3">
    <source>
        <dbReference type="EMBL" id="AUI68124.2"/>
    </source>
</evidence>
<reference evidence="4" key="1">
    <citation type="submission" date="2016-12" db="EMBL/GenBank/DDBJ databases">
        <title>Complete Genome Sequence of Beggiatoa leptomitiformis D-401.</title>
        <authorList>
            <person name="Fomenkov A."/>
            <person name="Vincze T."/>
            <person name="Grabovich M."/>
            <person name="Anton B.P."/>
            <person name="Dubinina G."/>
            <person name="Orlova M."/>
            <person name="Belousova E."/>
            <person name="Roberts R.J."/>
        </authorList>
    </citation>
    <scope>NUCLEOTIDE SEQUENCE [LARGE SCALE GENOMIC DNA]</scope>
    <source>
        <strain evidence="4">D-401</strain>
    </source>
</reference>
<proteinExistence type="predicted"/>
<dbReference type="InterPro" id="IPR003806">
    <property type="entry name" value="ATP-grasp_PylC-type"/>
</dbReference>
<dbReference type="SUPFAM" id="SSF56059">
    <property type="entry name" value="Glutathione synthetase ATP-binding domain-like"/>
    <property type="match status" value="1"/>
</dbReference>
<dbReference type="Proteomes" id="UP000234271">
    <property type="component" value="Chromosome"/>
</dbReference>
<gene>
    <name evidence="3" type="ORF">BLE401_05040</name>
</gene>
<dbReference type="Gene3D" id="3.30.470.20">
    <property type="entry name" value="ATP-grasp fold, B domain"/>
    <property type="match status" value="1"/>
</dbReference>
<dbReference type="EMBL" id="CP018889">
    <property type="protein sequence ID" value="AUI68124.2"/>
    <property type="molecule type" value="Genomic_DNA"/>
</dbReference>
<dbReference type="RefSeq" id="WP_062147703.1">
    <property type="nucleotide sequence ID" value="NZ_CP012373.2"/>
</dbReference>
<evidence type="ECO:0000256" key="1">
    <source>
        <dbReference type="PROSITE-ProRule" id="PRU00409"/>
    </source>
</evidence>
<feature type="domain" description="ATP-grasp" evidence="2">
    <location>
        <begin position="222"/>
        <end position="282"/>
    </location>
</feature>
<dbReference type="GO" id="GO:0046872">
    <property type="term" value="F:metal ion binding"/>
    <property type="evidence" value="ECO:0007669"/>
    <property type="project" value="InterPro"/>
</dbReference>
<accession>A0A2N9YCF8</accession>
<dbReference type="InterPro" id="IPR011761">
    <property type="entry name" value="ATP-grasp"/>
</dbReference>
<sequence length="368" mass="41433">MNTPVLIAAVSARSLATAAHKTGLPVYVLDLYDDVDTQRITLASRRVKTESDGFDAVDLLTQAQELCPPHTPLVYGAGFEHCPHLLAQLARGRHLYGNSPDVVQAVKDPRYFFSLLKRLNIPHPETQLEMPDITTNRWLVKTIGGTGGYHVHPLKQSFSIGGQPCYYQRYLEGKPHSVLFLADGKQSRVVGYNEQWINEEFASAPYLYAGAMSVDDMPFQTELTEVVALLVRETGLRGLCGMDILLNATGFHVLEINPRPPSTFELHQQKGDLFYWHLQACDGVLPEILLHPHHLRAKIILYAQRTLKIPAHPEWPAWTADHPRPNSIIQRGEPICTVFAQGKQSQLTVIKREKQLQTCLKRWQEIAV</sequence>
<dbReference type="InterPro" id="IPR016677">
    <property type="entry name" value="UCP016817_carboligase"/>
</dbReference>
<name>A0A2N9YCF8_9GAMM</name>
<dbReference type="PIRSF" id="PIRSF016817">
    <property type="entry name" value="UCP016817_carboligase"/>
    <property type="match status" value="1"/>
</dbReference>
<keyword evidence="1" id="KW-0547">Nucleotide-binding</keyword>
<dbReference type="OrthoDB" id="5572734at2"/>
<evidence type="ECO:0000259" key="2">
    <source>
        <dbReference type="PROSITE" id="PS50975"/>
    </source>
</evidence>
<dbReference type="Pfam" id="PF02655">
    <property type="entry name" value="ATP-grasp_3"/>
    <property type="match status" value="1"/>
</dbReference>
<keyword evidence="1" id="KW-0067">ATP-binding</keyword>